<dbReference type="CDD" id="cd00090">
    <property type="entry name" value="HTH_ARSR"/>
    <property type="match status" value="1"/>
</dbReference>
<dbReference type="NCBIfam" id="NF033788">
    <property type="entry name" value="HTH_metalloreg"/>
    <property type="match status" value="1"/>
</dbReference>
<feature type="domain" description="HTH arsR-type" evidence="2">
    <location>
        <begin position="1"/>
        <end position="90"/>
    </location>
</feature>
<dbReference type="PROSITE" id="PS50987">
    <property type="entry name" value="HTH_ARSR_2"/>
    <property type="match status" value="1"/>
</dbReference>
<proteinExistence type="predicted"/>
<evidence type="ECO:0000256" key="1">
    <source>
        <dbReference type="SAM" id="MobiDB-lite"/>
    </source>
</evidence>
<dbReference type="PANTHER" id="PTHR38600">
    <property type="entry name" value="TRANSCRIPTIONAL REGULATORY PROTEIN"/>
    <property type="match status" value="1"/>
</dbReference>
<feature type="region of interest" description="Disordered" evidence="1">
    <location>
        <begin position="101"/>
        <end position="123"/>
    </location>
</feature>
<dbReference type="SMART" id="SM00418">
    <property type="entry name" value="HTH_ARSR"/>
    <property type="match status" value="1"/>
</dbReference>
<protein>
    <submittedName>
        <fullName evidence="3">Metalloregulator ArsR/SmtB family transcription factor</fullName>
    </submittedName>
</protein>
<dbReference type="SUPFAM" id="SSF46785">
    <property type="entry name" value="Winged helix' DNA-binding domain"/>
    <property type="match status" value="1"/>
</dbReference>
<gene>
    <name evidence="3" type="ORF">U6A24_14950</name>
</gene>
<dbReference type="PRINTS" id="PR00778">
    <property type="entry name" value="HTHARSR"/>
</dbReference>
<dbReference type="Gene3D" id="1.10.10.10">
    <property type="entry name" value="Winged helix-like DNA-binding domain superfamily/Winged helix DNA-binding domain"/>
    <property type="match status" value="1"/>
</dbReference>
<sequence>METRRDVFQAIADPTRRKIIGLLARQSMNLNRISDNFEMSRQAVSLHIKILQECNLITIRKYGRERICEAKLENLNEVHQWTEQFGIFWSQKLKALKHVVEYTSTEPPKTSKNRPIDPPKRNK</sequence>
<dbReference type="InterPro" id="IPR011991">
    <property type="entry name" value="ArsR-like_HTH"/>
</dbReference>
<reference evidence="3 4" key="1">
    <citation type="journal article" date="2013" name="Int. J. Syst. Evol. Microbiol.">
        <title>Aquimarina gracilis sp. nov., isolated from the gut microflora of a mussel, Mytilus coruscus, and emended description of Aquimarina spongiae.</title>
        <authorList>
            <person name="Park S.C."/>
            <person name="Choe H.N."/>
            <person name="Baik K.S."/>
            <person name="Seong C.N."/>
        </authorList>
    </citation>
    <scope>NUCLEOTIDE SEQUENCE [LARGE SCALE GENOMIC DNA]</scope>
    <source>
        <strain evidence="3 4">PSC32</strain>
    </source>
</reference>
<dbReference type="InterPro" id="IPR036388">
    <property type="entry name" value="WH-like_DNA-bd_sf"/>
</dbReference>
<evidence type="ECO:0000313" key="4">
    <source>
        <dbReference type="Proteomes" id="UP001327027"/>
    </source>
</evidence>
<dbReference type="RefSeq" id="WP_324180802.1">
    <property type="nucleotide sequence ID" value="NZ_BAABAW010000020.1"/>
</dbReference>
<name>A0ABU5ZY23_9FLAO</name>
<dbReference type="PANTHER" id="PTHR38600:SF1">
    <property type="entry name" value="TRANSCRIPTIONAL REGULATORY PROTEIN"/>
    <property type="match status" value="1"/>
</dbReference>
<dbReference type="EMBL" id="JAYKLX010000007">
    <property type="protein sequence ID" value="MEB3346774.1"/>
    <property type="molecule type" value="Genomic_DNA"/>
</dbReference>
<feature type="compositionally biased region" description="Basic and acidic residues" evidence="1">
    <location>
        <begin position="114"/>
        <end position="123"/>
    </location>
</feature>
<dbReference type="Pfam" id="PF01022">
    <property type="entry name" value="HTH_5"/>
    <property type="match status" value="1"/>
</dbReference>
<evidence type="ECO:0000313" key="3">
    <source>
        <dbReference type="EMBL" id="MEB3346774.1"/>
    </source>
</evidence>
<dbReference type="Proteomes" id="UP001327027">
    <property type="component" value="Unassembled WGS sequence"/>
</dbReference>
<organism evidence="3 4">
    <name type="scientific">Aquimarina gracilis</name>
    <dbReference type="NCBI Taxonomy" id="874422"/>
    <lineage>
        <taxon>Bacteria</taxon>
        <taxon>Pseudomonadati</taxon>
        <taxon>Bacteroidota</taxon>
        <taxon>Flavobacteriia</taxon>
        <taxon>Flavobacteriales</taxon>
        <taxon>Flavobacteriaceae</taxon>
        <taxon>Aquimarina</taxon>
    </lineage>
</organism>
<dbReference type="InterPro" id="IPR036390">
    <property type="entry name" value="WH_DNA-bd_sf"/>
</dbReference>
<evidence type="ECO:0000259" key="2">
    <source>
        <dbReference type="PROSITE" id="PS50987"/>
    </source>
</evidence>
<dbReference type="InterPro" id="IPR001845">
    <property type="entry name" value="HTH_ArsR_DNA-bd_dom"/>
</dbReference>
<comment type="caution">
    <text evidence="3">The sequence shown here is derived from an EMBL/GenBank/DDBJ whole genome shotgun (WGS) entry which is preliminary data.</text>
</comment>
<keyword evidence="4" id="KW-1185">Reference proteome</keyword>
<accession>A0ABU5ZY23</accession>